<dbReference type="RefSeq" id="WP_209887527.1">
    <property type="nucleotide sequence ID" value="NZ_BAAAJV010000033.1"/>
</dbReference>
<dbReference type="SUPFAM" id="SSF56655">
    <property type="entry name" value="Carbohydrate phosphatase"/>
    <property type="match status" value="1"/>
</dbReference>
<dbReference type="Gene3D" id="3.30.540.10">
    <property type="entry name" value="Fructose-1,6-Bisphosphatase, subunit A, domain 1"/>
    <property type="match status" value="1"/>
</dbReference>
<evidence type="ECO:0000256" key="1">
    <source>
        <dbReference type="ARBA" id="ARBA00022723"/>
    </source>
</evidence>
<dbReference type="PROSITE" id="PS00629">
    <property type="entry name" value="IMP_1"/>
    <property type="match status" value="1"/>
</dbReference>
<dbReference type="Gene3D" id="3.40.190.80">
    <property type="match status" value="1"/>
</dbReference>
<name>A0ABS4YGB9_9MICO</name>
<dbReference type="InterPro" id="IPR000760">
    <property type="entry name" value="Inositol_monophosphatase-like"/>
</dbReference>
<gene>
    <name evidence="4" type="ORF">JOF44_000745</name>
</gene>
<evidence type="ECO:0000313" key="4">
    <source>
        <dbReference type="EMBL" id="MBP2407842.1"/>
    </source>
</evidence>
<organism evidence="4 5">
    <name type="scientific">Brachybacterium fresconis</name>
    <dbReference type="NCBI Taxonomy" id="173363"/>
    <lineage>
        <taxon>Bacteria</taxon>
        <taxon>Bacillati</taxon>
        <taxon>Actinomycetota</taxon>
        <taxon>Actinomycetes</taxon>
        <taxon>Micrococcales</taxon>
        <taxon>Dermabacteraceae</taxon>
        <taxon>Brachybacterium</taxon>
    </lineage>
</organism>
<dbReference type="CDD" id="cd01637">
    <property type="entry name" value="IMPase_like"/>
    <property type="match status" value="1"/>
</dbReference>
<dbReference type="InterPro" id="IPR020583">
    <property type="entry name" value="Inositol_monoP_metal-BS"/>
</dbReference>
<protein>
    <submittedName>
        <fullName evidence="4">Fructose-1,6-bisphosphatase/inositol monophosphatase family enzyme</fullName>
    </submittedName>
</protein>
<keyword evidence="5" id="KW-1185">Reference proteome</keyword>
<dbReference type="PANTHER" id="PTHR20854:SF4">
    <property type="entry name" value="INOSITOL-1-MONOPHOSPHATASE-RELATED"/>
    <property type="match status" value="1"/>
</dbReference>
<evidence type="ECO:0000256" key="2">
    <source>
        <dbReference type="ARBA" id="ARBA00022801"/>
    </source>
</evidence>
<comment type="caution">
    <text evidence="4">The sequence shown here is derived from an EMBL/GenBank/DDBJ whole genome shotgun (WGS) entry which is preliminary data.</text>
</comment>
<accession>A0ABS4YGB9</accession>
<dbReference type="Proteomes" id="UP000698222">
    <property type="component" value="Unassembled WGS sequence"/>
</dbReference>
<keyword evidence="1" id="KW-0479">Metal-binding</keyword>
<reference evidence="4 5" key="1">
    <citation type="submission" date="2021-03" db="EMBL/GenBank/DDBJ databases">
        <title>Sequencing the genomes of 1000 actinobacteria strains.</title>
        <authorList>
            <person name="Klenk H.-P."/>
        </authorList>
    </citation>
    <scope>NUCLEOTIDE SEQUENCE [LARGE SCALE GENOMIC DNA]</scope>
    <source>
        <strain evidence="4 5">DSM 14564</strain>
    </source>
</reference>
<keyword evidence="2" id="KW-0378">Hydrolase</keyword>
<evidence type="ECO:0000256" key="3">
    <source>
        <dbReference type="ARBA" id="ARBA00022842"/>
    </source>
</evidence>
<dbReference type="EMBL" id="JAGIOC010000001">
    <property type="protein sequence ID" value="MBP2407842.1"/>
    <property type="molecule type" value="Genomic_DNA"/>
</dbReference>
<evidence type="ECO:0000313" key="5">
    <source>
        <dbReference type="Proteomes" id="UP000698222"/>
    </source>
</evidence>
<dbReference type="Pfam" id="PF00459">
    <property type="entry name" value="Inositol_P"/>
    <property type="match status" value="1"/>
</dbReference>
<dbReference type="PANTHER" id="PTHR20854">
    <property type="entry name" value="INOSITOL MONOPHOSPHATASE"/>
    <property type="match status" value="1"/>
</dbReference>
<keyword evidence="3" id="KW-0460">Magnesium</keyword>
<sequence>MNATPELDHQLLDTVERIIRMVVDEEIELIKHGLDVSAVRWKSALQVVTDTDLRIERRLATALRQVLPGGVVGEESGTEDAWALDGHTWIIDPIDGTAEFVNHSTAYSTVVALWSHGALEAGWIYAPSRAQMWRTRRSDGCQLNGYHVLRDSTAIGISITAEEYIRDGLRQIVQHIMAAGVHVFPCTTVSLDYTRIAAGELAGAIYDWDKPWDHAAGVLLCQEAGLQVMHLDGNAYDPARRWTAPLLIATPQCWNILASLANHARAKASLP</sequence>
<proteinExistence type="predicted"/>